<evidence type="ECO:0000256" key="1">
    <source>
        <dbReference type="SAM" id="Phobius"/>
    </source>
</evidence>
<dbReference type="OrthoDB" id="1655249at2"/>
<dbReference type="SUPFAM" id="SSF158560">
    <property type="entry name" value="BH3980-like"/>
    <property type="match status" value="1"/>
</dbReference>
<dbReference type="Gene3D" id="1.10.1900.10">
    <property type="entry name" value="c-terminal domain of poly(a) binding protein"/>
    <property type="match status" value="1"/>
</dbReference>
<accession>A0A0U9HCC3</accession>
<dbReference type="PANTHER" id="PTHR41307">
    <property type="entry name" value="MEMBRANE PROTEIN-RELATED"/>
    <property type="match status" value="1"/>
</dbReference>
<name>A0A0U9HCC3_9BACI</name>
<gene>
    <name evidence="2" type="ORF">OPHB3_0592</name>
</gene>
<feature type="transmembrane region" description="Helical" evidence="1">
    <location>
        <begin position="94"/>
        <end position="120"/>
    </location>
</feature>
<evidence type="ECO:0000313" key="3">
    <source>
        <dbReference type="Proteomes" id="UP000052946"/>
    </source>
</evidence>
<sequence>MEATEIIELNNEKRTRLTEHNLKYYEDMLLYIRLNGNKSEQQTEEVLLEMLEHLLQAQEEGKTAEEVFGDDPKAYCKEVVEEIPTENRKNQASLIMMVILQFLGFFAGSYGILGTALNYFFDIGSALTNFSIGSGLVILGIDLLLLGAFILAILKWIKQSTFSKKETKNWVEFLQVWAISTAFIGLIVVIQFVMPSFGKEVSIPTYYLAILGVVFYVLSFLMRRKQNF</sequence>
<reference evidence="3" key="1">
    <citation type="submission" date="2015-07" db="EMBL/GenBank/DDBJ databases">
        <title>Draft Genome Sequence of Oceanobacillus picturae Heshi-B3 that Was Isolated from Fermented Rice Bran with Aging Salted Mackerel, Which Was Named Heshiko as Traditional Fermented Seafood in Japan.</title>
        <authorList>
            <person name="Akuzawa S."/>
            <person name="Nakagawa J."/>
            <person name="Kanekatsu T."/>
            <person name="Kanesaki Y."/>
            <person name="Suzuki T."/>
        </authorList>
    </citation>
    <scope>NUCLEOTIDE SEQUENCE [LARGE SCALE GENOMIC DNA]</scope>
    <source>
        <strain evidence="3">Heshi-B3</strain>
    </source>
</reference>
<feature type="transmembrane region" description="Helical" evidence="1">
    <location>
        <begin position="132"/>
        <end position="154"/>
    </location>
</feature>
<dbReference type="PANTHER" id="PTHR41307:SF1">
    <property type="entry name" value="MEMBRANE PROTEIN"/>
    <property type="match status" value="1"/>
</dbReference>
<dbReference type="RefSeq" id="WP_058949342.1">
    <property type="nucleotide sequence ID" value="NZ_BBXV01000008.1"/>
</dbReference>
<dbReference type="Pfam" id="PF06570">
    <property type="entry name" value="DUF1129"/>
    <property type="match status" value="1"/>
</dbReference>
<dbReference type="EMBL" id="BBXV01000008">
    <property type="protein sequence ID" value="GAQ16668.1"/>
    <property type="molecule type" value="Genomic_DNA"/>
</dbReference>
<keyword evidence="1" id="KW-0812">Transmembrane</keyword>
<evidence type="ECO:0000313" key="2">
    <source>
        <dbReference type="EMBL" id="GAQ16668.1"/>
    </source>
</evidence>
<dbReference type="InterPro" id="IPR009214">
    <property type="entry name" value="DUF1129"/>
</dbReference>
<proteinExistence type="predicted"/>
<reference evidence="2 3" key="2">
    <citation type="journal article" date="2016" name="Genome Announc.">
        <title>Draft Genome Sequence of Oceanobacillus picturae Heshi-B3, Isolated from Fermented Rice Bran in a Traditional Japanese Seafood Dish.</title>
        <authorList>
            <person name="Akuzawa S."/>
            <person name="Nagaoka J."/>
            <person name="Kanekatsu M."/>
            <person name="Kanesaki Y."/>
            <person name="Suzuki T."/>
        </authorList>
    </citation>
    <scope>NUCLEOTIDE SEQUENCE [LARGE SCALE GENOMIC DNA]</scope>
    <source>
        <strain evidence="2 3">Heshi-B3</strain>
    </source>
</reference>
<dbReference type="AlphaFoldDB" id="A0A0U9HCC3"/>
<comment type="caution">
    <text evidence="2">The sequence shown here is derived from an EMBL/GenBank/DDBJ whole genome shotgun (WGS) entry which is preliminary data.</text>
</comment>
<organism evidence="2 3">
    <name type="scientific">Oceanobacillus picturae</name>
    <dbReference type="NCBI Taxonomy" id="171693"/>
    <lineage>
        <taxon>Bacteria</taxon>
        <taxon>Bacillati</taxon>
        <taxon>Bacillota</taxon>
        <taxon>Bacilli</taxon>
        <taxon>Bacillales</taxon>
        <taxon>Bacillaceae</taxon>
        <taxon>Oceanobacillus</taxon>
    </lineage>
</organism>
<protein>
    <submittedName>
        <fullName evidence="2">Integral membrane protein</fullName>
    </submittedName>
</protein>
<feature type="transmembrane region" description="Helical" evidence="1">
    <location>
        <begin position="174"/>
        <end position="194"/>
    </location>
</feature>
<feature type="transmembrane region" description="Helical" evidence="1">
    <location>
        <begin position="206"/>
        <end position="222"/>
    </location>
</feature>
<keyword evidence="1" id="KW-1133">Transmembrane helix</keyword>
<keyword evidence="1" id="KW-0472">Membrane</keyword>
<dbReference type="Proteomes" id="UP000052946">
    <property type="component" value="Unassembled WGS sequence"/>
</dbReference>